<comment type="subcellular location">
    <subcellularLocation>
        <location evidence="1">Membrane</location>
        <topology evidence="1">Multi-pass membrane protein</topology>
    </subcellularLocation>
</comment>
<dbReference type="Pfam" id="PF00230">
    <property type="entry name" value="MIP"/>
    <property type="match status" value="1"/>
</dbReference>
<keyword evidence="6 8" id="KW-0472">Membrane</keyword>
<dbReference type="SUPFAM" id="SSF81338">
    <property type="entry name" value="Aquaporin-like"/>
    <property type="match status" value="1"/>
</dbReference>
<evidence type="ECO:0000313" key="9">
    <source>
        <dbReference type="EMBL" id="MDY0394526.1"/>
    </source>
</evidence>
<evidence type="ECO:0000256" key="5">
    <source>
        <dbReference type="ARBA" id="ARBA00022989"/>
    </source>
</evidence>
<dbReference type="PANTHER" id="PTHR43829">
    <property type="entry name" value="AQUAPORIN OR AQUAGLYCEROPORIN RELATED"/>
    <property type="match status" value="1"/>
</dbReference>
<dbReference type="PROSITE" id="PS00221">
    <property type="entry name" value="MIP"/>
    <property type="match status" value="1"/>
</dbReference>
<evidence type="ECO:0000313" key="10">
    <source>
        <dbReference type="Proteomes" id="UP001281447"/>
    </source>
</evidence>
<evidence type="ECO:0000256" key="4">
    <source>
        <dbReference type="ARBA" id="ARBA00022692"/>
    </source>
</evidence>
<evidence type="ECO:0000256" key="8">
    <source>
        <dbReference type="SAM" id="Phobius"/>
    </source>
</evidence>
<feature type="transmembrane region" description="Helical" evidence="8">
    <location>
        <begin position="131"/>
        <end position="151"/>
    </location>
</feature>
<evidence type="ECO:0000256" key="7">
    <source>
        <dbReference type="RuleBase" id="RU000477"/>
    </source>
</evidence>
<keyword evidence="4 7" id="KW-0812">Transmembrane</keyword>
<feature type="transmembrane region" description="Helical" evidence="8">
    <location>
        <begin position="6"/>
        <end position="27"/>
    </location>
</feature>
<dbReference type="PRINTS" id="PR00783">
    <property type="entry name" value="MINTRINSICP"/>
</dbReference>
<keyword evidence="10" id="KW-1185">Reference proteome</keyword>
<organism evidence="9 10">
    <name type="scientific">Tigheibacillus halophilus</name>
    <dbReference type="NCBI Taxonomy" id="361280"/>
    <lineage>
        <taxon>Bacteria</taxon>
        <taxon>Bacillati</taxon>
        <taxon>Bacillota</taxon>
        <taxon>Bacilli</taxon>
        <taxon>Bacillales</taxon>
        <taxon>Bacillaceae</taxon>
        <taxon>Tigheibacillus</taxon>
    </lineage>
</organism>
<dbReference type="EMBL" id="JAWDIP010000003">
    <property type="protein sequence ID" value="MDY0394526.1"/>
    <property type="molecule type" value="Genomic_DNA"/>
</dbReference>
<protein>
    <submittedName>
        <fullName evidence="9">MIP/aquaporin family protein</fullName>
    </submittedName>
</protein>
<dbReference type="Proteomes" id="UP001281447">
    <property type="component" value="Unassembled WGS sequence"/>
</dbReference>
<feature type="transmembrane region" description="Helical" evidence="8">
    <location>
        <begin position="211"/>
        <end position="234"/>
    </location>
</feature>
<name>A0ABU5C6N4_9BACI</name>
<feature type="transmembrane region" description="Helical" evidence="8">
    <location>
        <begin position="34"/>
        <end position="54"/>
    </location>
</feature>
<comment type="caution">
    <text evidence="9">The sequence shown here is derived from an EMBL/GenBank/DDBJ whole genome shotgun (WGS) entry which is preliminary data.</text>
</comment>
<keyword evidence="5 8" id="KW-1133">Transmembrane helix</keyword>
<proteinExistence type="inferred from homology"/>
<dbReference type="Gene3D" id="1.20.1080.10">
    <property type="entry name" value="Glycerol uptake facilitator protein"/>
    <property type="match status" value="1"/>
</dbReference>
<comment type="similarity">
    <text evidence="2 7">Belongs to the MIP/aquaporin (TC 1.A.8) family.</text>
</comment>
<feature type="transmembrane region" description="Helical" evidence="8">
    <location>
        <begin position="163"/>
        <end position="184"/>
    </location>
</feature>
<gene>
    <name evidence="9" type="ORF">RWE15_08825</name>
</gene>
<dbReference type="InterPro" id="IPR023271">
    <property type="entry name" value="Aquaporin-like"/>
</dbReference>
<feature type="transmembrane region" description="Helical" evidence="8">
    <location>
        <begin position="240"/>
        <end position="259"/>
    </location>
</feature>
<sequence length="292" mass="30994">MSEFMAEIIGTMILIIFGGGVVAGVNLSKSGGKGGGYVVITIAWGLAVTMGVYASGNFSDAHLNPAVTLGFAVAGDFPWSKVPEYITAQMIGAIIGAVVVFFAYLAHWRVTKDQGVKLGVFATGPAVDSPLANLITEIIGTFVLVMGLMFIGANQFTEGLNPAIVGLLIVAIGMSLGGPTGYAINPARDLGPRIAHALLPIPGKGPSNWKYAWVPVVGPIFGGVYGALFYGSIFEKHYTAGFWIASVVMAVIFIAALVIELRKKRFCRRQYFKACCLNTFSFLKIIFKGDIL</sequence>
<evidence type="ECO:0000256" key="1">
    <source>
        <dbReference type="ARBA" id="ARBA00004141"/>
    </source>
</evidence>
<feature type="transmembrane region" description="Helical" evidence="8">
    <location>
        <begin position="86"/>
        <end position="110"/>
    </location>
</feature>
<evidence type="ECO:0000256" key="3">
    <source>
        <dbReference type="ARBA" id="ARBA00022448"/>
    </source>
</evidence>
<evidence type="ECO:0000256" key="6">
    <source>
        <dbReference type="ARBA" id="ARBA00023136"/>
    </source>
</evidence>
<dbReference type="NCBIfam" id="TIGR00861">
    <property type="entry name" value="MIP"/>
    <property type="match status" value="1"/>
</dbReference>
<reference evidence="9 10" key="1">
    <citation type="submission" date="2023-10" db="EMBL/GenBank/DDBJ databases">
        <title>Virgibacillus halophilus 5B73C genome.</title>
        <authorList>
            <person name="Miliotis G."/>
            <person name="Sengupta P."/>
            <person name="Hameed A."/>
            <person name="Chuvochina M."/>
            <person name="Mcdonagh F."/>
            <person name="Simpson A.C."/>
            <person name="Singh N.K."/>
            <person name="Rekha P.D."/>
            <person name="Raman K."/>
            <person name="Hugenholtz P."/>
            <person name="Venkateswaran K."/>
        </authorList>
    </citation>
    <scope>NUCLEOTIDE SEQUENCE [LARGE SCALE GENOMIC DNA]</scope>
    <source>
        <strain evidence="9 10">5B73C</strain>
    </source>
</reference>
<dbReference type="InterPro" id="IPR022357">
    <property type="entry name" value="MIP_CS"/>
</dbReference>
<dbReference type="InterPro" id="IPR000425">
    <property type="entry name" value="MIP"/>
</dbReference>
<evidence type="ECO:0000256" key="2">
    <source>
        <dbReference type="ARBA" id="ARBA00006175"/>
    </source>
</evidence>
<keyword evidence="3 7" id="KW-0813">Transport</keyword>
<accession>A0ABU5C6N4</accession>
<dbReference type="InterPro" id="IPR050363">
    <property type="entry name" value="MIP/Aquaporin"/>
</dbReference>
<dbReference type="PANTHER" id="PTHR43829:SF9">
    <property type="entry name" value="AQUAPORIN-9"/>
    <property type="match status" value="1"/>
</dbReference>